<organism evidence="1 2">
    <name type="scientific">Racocetra persica</name>
    <dbReference type="NCBI Taxonomy" id="160502"/>
    <lineage>
        <taxon>Eukaryota</taxon>
        <taxon>Fungi</taxon>
        <taxon>Fungi incertae sedis</taxon>
        <taxon>Mucoromycota</taxon>
        <taxon>Glomeromycotina</taxon>
        <taxon>Glomeromycetes</taxon>
        <taxon>Diversisporales</taxon>
        <taxon>Gigasporaceae</taxon>
        <taxon>Racocetra</taxon>
    </lineage>
</organism>
<feature type="non-terminal residue" evidence="1">
    <location>
        <position position="129"/>
    </location>
</feature>
<evidence type="ECO:0000313" key="1">
    <source>
        <dbReference type="EMBL" id="CAG8641864.1"/>
    </source>
</evidence>
<sequence>MPRQQIGTNTEFPENINIPDILKVPDGNAFKFVLYGIGATEYRFNKIESTWNICNSEVFYVNYPEDLSFGPNSFVAKSTASGLDQSGNTVKNVLKSIIHEDMSLCISKTINIAPNPKPRLDFQFLSQVA</sequence>
<name>A0ACA9N9R4_9GLOM</name>
<gene>
    <name evidence="1" type="ORF">RPERSI_LOCUS7517</name>
</gene>
<accession>A0ACA9N9R4</accession>
<proteinExistence type="predicted"/>
<dbReference type="Proteomes" id="UP000789920">
    <property type="component" value="Unassembled WGS sequence"/>
</dbReference>
<protein>
    <submittedName>
        <fullName evidence="1">5714_t:CDS:1</fullName>
    </submittedName>
</protein>
<reference evidence="1" key="1">
    <citation type="submission" date="2021-06" db="EMBL/GenBank/DDBJ databases">
        <authorList>
            <person name="Kallberg Y."/>
            <person name="Tangrot J."/>
            <person name="Rosling A."/>
        </authorList>
    </citation>
    <scope>NUCLEOTIDE SEQUENCE</scope>
    <source>
        <strain evidence="1">MA461A</strain>
    </source>
</reference>
<dbReference type="EMBL" id="CAJVQC010012775">
    <property type="protein sequence ID" value="CAG8641864.1"/>
    <property type="molecule type" value="Genomic_DNA"/>
</dbReference>
<comment type="caution">
    <text evidence="1">The sequence shown here is derived from an EMBL/GenBank/DDBJ whole genome shotgun (WGS) entry which is preliminary data.</text>
</comment>
<keyword evidence="2" id="KW-1185">Reference proteome</keyword>
<evidence type="ECO:0000313" key="2">
    <source>
        <dbReference type="Proteomes" id="UP000789920"/>
    </source>
</evidence>